<dbReference type="Proteomes" id="UP000005496">
    <property type="component" value="Unassembled WGS sequence"/>
</dbReference>
<dbReference type="EMBL" id="ACJN02000004">
    <property type="protein sequence ID" value="EFI33079.1"/>
    <property type="molecule type" value="Genomic_DNA"/>
</dbReference>
<sequence length="223" mass="24999">MISKYKLPGSPLISIGVTGHRAHRLNPNIESKFSIFISQILDIVLKKLSTSCFNAVHTQDNPQICMVSALAEGADRIFAREALKNKLNLCCVLPFNRNEYKKDFQDQTSLDEYAKLLSEASSVIELDYPRSGIQGYQAVGRKIVDMCDLMIALWDGEPARGPGGTAHVVEMTLTASKPVLWFPLVQERGSRFLMPGHNSKEMPLEASQEGWENSLEEWLMIQE</sequence>
<dbReference type="RefSeq" id="WP_008871772.1">
    <property type="nucleotide sequence ID" value="NZ_ACJN02000004.1"/>
</dbReference>
<protein>
    <submittedName>
        <fullName evidence="1">Uncharacterized protein</fullName>
    </submittedName>
</protein>
<dbReference type="AlphaFoldDB" id="D6SUU9"/>
<dbReference type="Gene3D" id="3.40.50.450">
    <property type="match status" value="1"/>
</dbReference>
<proteinExistence type="predicted"/>
<comment type="caution">
    <text evidence="1">The sequence shown here is derived from an EMBL/GenBank/DDBJ whole genome shotgun (WGS) entry which is preliminary data.</text>
</comment>
<name>D6SUU9_9BACT</name>
<dbReference type="OrthoDB" id="2968017at2"/>
<dbReference type="eggNOG" id="COG0758">
    <property type="taxonomic scope" value="Bacteria"/>
</dbReference>
<accession>D6SUU9</accession>
<organism evidence="1 2">
    <name type="scientific">Desulfonatronospira thiodismutans ASO3-1</name>
    <dbReference type="NCBI Taxonomy" id="555779"/>
    <lineage>
        <taxon>Bacteria</taxon>
        <taxon>Pseudomonadati</taxon>
        <taxon>Thermodesulfobacteriota</taxon>
        <taxon>Desulfovibrionia</taxon>
        <taxon>Desulfovibrionales</taxon>
        <taxon>Desulfonatronovibrionaceae</taxon>
        <taxon>Desulfonatronospira</taxon>
    </lineage>
</organism>
<evidence type="ECO:0000313" key="1">
    <source>
        <dbReference type="EMBL" id="EFI33079.1"/>
    </source>
</evidence>
<dbReference type="SUPFAM" id="SSF102405">
    <property type="entry name" value="MCP/YpsA-like"/>
    <property type="match status" value="1"/>
</dbReference>
<keyword evidence="2" id="KW-1185">Reference proteome</keyword>
<reference evidence="1" key="1">
    <citation type="submission" date="2010-05" db="EMBL/GenBank/DDBJ databases">
        <title>The draft genome of Desulfonatronospira thiodismutans ASO3-1.</title>
        <authorList>
            <consortium name="US DOE Joint Genome Institute (JGI-PGF)"/>
            <person name="Lucas S."/>
            <person name="Copeland A."/>
            <person name="Lapidus A."/>
            <person name="Cheng J.-F."/>
            <person name="Bruce D."/>
            <person name="Goodwin L."/>
            <person name="Pitluck S."/>
            <person name="Chertkov O."/>
            <person name="Brettin T."/>
            <person name="Detter J.C."/>
            <person name="Han C."/>
            <person name="Land M.L."/>
            <person name="Hauser L."/>
            <person name="Kyrpides N."/>
            <person name="Mikhailova N."/>
            <person name="Muyzer G."/>
            <person name="Woyke T."/>
        </authorList>
    </citation>
    <scope>NUCLEOTIDE SEQUENCE [LARGE SCALE GENOMIC DNA]</scope>
    <source>
        <strain evidence="1">ASO3-1</strain>
    </source>
</reference>
<evidence type="ECO:0000313" key="2">
    <source>
        <dbReference type="Proteomes" id="UP000005496"/>
    </source>
</evidence>
<gene>
    <name evidence="1" type="ORF">Dthio_PD0393</name>
</gene>